<comment type="catalytic activity">
    <reaction evidence="10 11">
        <text>D-alanyl-D-alanine + UDP-N-acetyl-alpha-D-muramoyl-L-alanyl-gamma-D-glutamyl-meso-2,6-diaminopimelate + ATP = UDP-N-acetyl-alpha-D-muramoyl-L-alanyl-gamma-D-glutamyl-meso-2,6-diaminopimeloyl-D-alanyl-D-alanine + ADP + phosphate + H(+)</text>
        <dbReference type="Rhea" id="RHEA:28374"/>
        <dbReference type="ChEBI" id="CHEBI:15378"/>
        <dbReference type="ChEBI" id="CHEBI:30616"/>
        <dbReference type="ChEBI" id="CHEBI:43474"/>
        <dbReference type="ChEBI" id="CHEBI:57822"/>
        <dbReference type="ChEBI" id="CHEBI:61386"/>
        <dbReference type="ChEBI" id="CHEBI:83905"/>
        <dbReference type="ChEBI" id="CHEBI:456216"/>
        <dbReference type="EC" id="6.3.2.10"/>
    </reaction>
</comment>
<evidence type="ECO:0000259" key="13">
    <source>
        <dbReference type="Pfam" id="PF02875"/>
    </source>
</evidence>
<evidence type="ECO:0000256" key="1">
    <source>
        <dbReference type="ARBA" id="ARBA00022490"/>
    </source>
</evidence>
<evidence type="ECO:0000256" key="6">
    <source>
        <dbReference type="ARBA" id="ARBA00022960"/>
    </source>
</evidence>
<organism evidence="15 16">
    <name type="scientific">Streptomyces botrytidirepellens</name>
    <dbReference type="NCBI Taxonomy" id="2486417"/>
    <lineage>
        <taxon>Bacteria</taxon>
        <taxon>Bacillati</taxon>
        <taxon>Actinomycetota</taxon>
        <taxon>Actinomycetes</taxon>
        <taxon>Kitasatosporales</taxon>
        <taxon>Streptomycetaceae</taxon>
        <taxon>Streptomyces</taxon>
    </lineage>
</organism>
<dbReference type="PANTHER" id="PTHR43024:SF1">
    <property type="entry name" value="UDP-N-ACETYLMURAMOYL-TRIPEPTIDE--D-ALANYL-D-ALANINE LIGASE"/>
    <property type="match status" value="1"/>
</dbReference>
<keyword evidence="9 10" id="KW-0961">Cell wall biogenesis/degradation</keyword>
<dbReference type="UniPathway" id="UPA00219"/>
<comment type="pathway">
    <text evidence="10 11">Cell wall biogenesis; peptidoglycan biosynthesis.</text>
</comment>
<comment type="subcellular location">
    <subcellularLocation>
        <location evidence="10 11">Cytoplasm</location>
    </subcellularLocation>
</comment>
<reference evidence="15 16" key="1">
    <citation type="submission" date="2018-11" db="EMBL/GenBank/DDBJ databases">
        <title>The Potential of Streptomyces as Biocontrol Agents against the Tomato grey mould, Botrytis cinerea (Gray mold) Frontiers in Microbiology.</title>
        <authorList>
            <person name="Li D."/>
        </authorList>
    </citation>
    <scope>NUCLEOTIDE SEQUENCE [LARGE SCALE GENOMIC DNA]</scope>
    <source>
        <strain evidence="15 16">NEAU-LD23</strain>
    </source>
</reference>
<comment type="caution">
    <text evidence="15">The sequence shown here is derived from an EMBL/GenBank/DDBJ whole genome shotgun (WGS) entry which is preliminary data.</text>
</comment>
<dbReference type="NCBIfam" id="TIGR01143">
    <property type="entry name" value="murF"/>
    <property type="match status" value="1"/>
</dbReference>
<dbReference type="Gene3D" id="3.40.1190.10">
    <property type="entry name" value="Mur-like, catalytic domain"/>
    <property type="match status" value="1"/>
</dbReference>
<evidence type="ECO:0000256" key="3">
    <source>
        <dbReference type="ARBA" id="ARBA00022618"/>
    </source>
</evidence>
<evidence type="ECO:0000256" key="11">
    <source>
        <dbReference type="RuleBase" id="RU004136"/>
    </source>
</evidence>
<dbReference type="InterPro" id="IPR004101">
    <property type="entry name" value="Mur_ligase_C"/>
</dbReference>
<dbReference type="EMBL" id="RIBZ01000203">
    <property type="protein sequence ID" value="RNG26228.1"/>
    <property type="molecule type" value="Genomic_DNA"/>
</dbReference>
<evidence type="ECO:0000256" key="10">
    <source>
        <dbReference type="HAMAP-Rule" id="MF_02019"/>
    </source>
</evidence>
<evidence type="ECO:0000256" key="5">
    <source>
        <dbReference type="ARBA" id="ARBA00022840"/>
    </source>
</evidence>
<proteinExistence type="inferred from homology"/>
<dbReference type="InterPro" id="IPR036615">
    <property type="entry name" value="Mur_ligase_C_dom_sf"/>
</dbReference>
<dbReference type="GO" id="GO:0005524">
    <property type="term" value="F:ATP binding"/>
    <property type="evidence" value="ECO:0007669"/>
    <property type="project" value="UniProtKB-UniRule"/>
</dbReference>
<dbReference type="EC" id="6.3.2.10" evidence="10 11"/>
<feature type="domain" description="Mur ligase central" evidence="14">
    <location>
        <begin position="108"/>
        <end position="295"/>
    </location>
</feature>
<evidence type="ECO:0000259" key="12">
    <source>
        <dbReference type="Pfam" id="PF01225"/>
    </source>
</evidence>
<evidence type="ECO:0000256" key="9">
    <source>
        <dbReference type="ARBA" id="ARBA00023316"/>
    </source>
</evidence>
<dbReference type="SUPFAM" id="SSF53244">
    <property type="entry name" value="MurD-like peptide ligases, peptide-binding domain"/>
    <property type="match status" value="1"/>
</dbReference>
<dbReference type="GO" id="GO:0071555">
    <property type="term" value="P:cell wall organization"/>
    <property type="evidence" value="ECO:0007669"/>
    <property type="project" value="UniProtKB-KW"/>
</dbReference>
<sequence length="468" mass="47471">MLPMSVAQIAEVVQGDLCRVPDPGTVVAGPAIIDSRQATPGSLFIAFAGQHLDGHDFAGTAVAAGAVCVLASRPVQAPAIVVPDVQRALGQLAAWTIHGMTGITRICVTGSSGKTSTKDLLEHVLARMGPTVATHGSQNNEIGLPLTVLRASHDTRYLVLEMGARGAGHLTHLTELVPPDIALVLNVGAAHVGEFGGLEATAQAKGELVEALAPGGVAVLNADDPLVAAMAVRSAAPVLLFGHATEAQFRAEAVQMDTGGRPHFELHTPDGKASVGLRLLGEHHVANALAAAAVAHTLGMTTAQIAEALSSAVARTGSRMQLHERADGVTVIDDAYNANPDSVAAALRALAAMGLGRRTVAVLGEMGELGDQSAAEHRAAGVLAGQVGTDVVVCIGGRDAAEMVAGAAQTGAVTHLVPDPAAAESLLRGLLTAGDLVLVKASLAANLQTLVQILIAEPRSVTLVADEV</sequence>
<keyword evidence="1 10" id="KW-0963">Cytoplasm</keyword>
<gene>
    <name evidence="10" type="primary">murF</name>
    <name evidence="15" type="ORF">EEJ42_15610</name>
</gene>
<keyword evidence="4 10" id="KW-0547">Nucleotide-binding</keyword>
<dbReference type="Proteomes" id="UP000275401">
    <property type="component" value="Unassembled WGS sequence"/>
</dbReference>
<dbReference type="RefSeq" id="WP_123100537.1">
    <property type="nucleotide sequence ID" value="NZ_RIBZ01000203.1"/>
</dbReference>
<keyword evidence="3 10" id="KW-0132">Cell division</keyword>
<dbReference type="HAMAP" id="MF_02019">
    <property type="entry name" value="MurF"/>
    <property type="match status" value="1"/>
</dbReference>
<comment type="function">
    <text evidence="10 11">Involved in cell wall formation. Catalyzes the final step in the synthesis of UDP-N-acetylmuramoyl-pentapeptide, the precursor of murein.</text>
</comment>
<feature type="binding site" evidence="10">
    <location>
        <begin position="110"/>
        <end position="116"/>
    </location>
    <ligand>
        <name>ATP</name>
        <dbReference type="ChEBI" id="CHEBI:30616"/>
    </ligand>
</feature>
<dbReference type="Pfam" id="PF01225">
    <property type="entry name" value="Mur_ligase"/>
    <property type="match status" value="1"/>
</dbReference>
<dbReference type="GO" id="GO:0051301">
    <property type="term" value="P:cell division"/>
    <property type="evidence" value="ECO:0007669"/>
    <property type="project" value="UniProtKB-KW"/>
</dbReference>
<keyword evidence="5 10" id="KW-0067">ATP-binding</keyword>
<evidence type="ECO:0000256" key="8">
    <source>
        <dbReference type="ARBA" id="ARBA00023306"/>
    </source>
</evidence>
<keyword evidence="6 10" id="KW-0133">Cell shape</keyword>
<dbReference type="GO" id="GO:0008766">
    <property type="term" value="F:UDP-N-acetylmuramoylalanyl-D-glutamyl-2,6-diaminopimelate-D-alanyl-D-alanine ligase activity"/>
    <property type="evidence" value="ECO:0007669"/>
    <property type="project" value="RHEA"/>
</dbReference>
<dbReference type="InterPro" id="IPR035911">
    <property type="entry name" value="MurE/MurF_N"/>
</dbReference>
<name>A0A3M8W7Y9_9ACTN</name>
<dbReference type="GO" id="GO:0009252">
    <property type="term" value="P:peptidoglycan biosynthetic process"/>
    <property type="evidence" value="ECO:0007669"/>
    <property type="project" value="UniProtKB-UniRule"/>
</dbReference>
<dbReference type="SUPFAM" id="SSF53623">
    <property type="entry name" value="MurD-like peptide ligases, catalytic domain"/>
    <property type="match status" value="1"/>
</dbReference>
<keyword evidence="8 10" id="KW-0131">Cell cycle</keyword>
<dbReference type="Gene3D" id="3.40.1390.10">
    <property type="entry name" value="MurE/MurF, N-terminal domain"/>
    <property type="match status" value="1"/>
</dbReference>
<dbReference type="Pfam" id="PF08245">
    <property type="entry name" value="Mur_ligase_M"/>
    <property type="match status" value="1"/>
</dbReference>
<dbReference type="GO" id="GO:0008360">
    <property type="term" value="P:regulation of cell shape"/>
    <property type="evidence" value="ECO:0007669"/>
    <property type="project" value="UniProtKB-KW"/>
</dbReference>
<comment type="similarity">
    <text evidence="10">Belongs to the MurCDEF family. MurF subfamily.</text>
</comment>
<dbReference type="AlphaFoldDB" id="A0A3M8W7Y9"/>
<dbReference type="InterPro" id="IPR036565">
    <property type="entry name" value="Mur-like_cat_sf"/>
</dbReference>
<keyword evidence="16" id="KW-1185">Reference proteome</keyword>
<dbReference type="GO" id="GO:0005737">
    <property type="term" value="C:cytoplasm"/>
    <property type="evidence" value="ECO:0007669"/>
    <property type="project" value="UniProtKB-SubCell"/>
</dbReference>
<evidence type="ECO:0000259" key="14">
    <source>
        <dbReference type="Pfam" id="PF08245"/>
    </source>
</evidence>
<evidence type="ECO:0000313" key="16">
    <source>
        <dbReference type="Proteomes" id="UP000275401"/>
    </source>
</evidence>
<dbReference type="Gene3D" id="3.90.190.20">
    <property type="entry name" value="Mur ligase, C-terminal domain"/>
    <property type="match status" value="1"/>
</dbReference>
<evidence type="ECO:0000256" key="7">
    <source>
        <dbReference type="ARBA" id="ARBA00022984"/>
    </source>
</evidence>
<evidence type="ECO:0000313" key="15">
    <source>
        <dbReference type="EMBL" id="RNG26228.1"/>
    </source>
</evidence>
<accession>A0A3M8W7Y9</accession>
<protein>
    <recommendedName>
        <fullName evidence="10 11">UDP-N-acetylmuramoyl-tripeptide--D-alanyl-D-alanine ligase</fullName>
        <ecNumber evidence="10 11">6.3.2.10</ecNumber>
    </recommendedName>
    <alternativeName>
        <fullName evidence="10">D-alanyl-D-alanine-adding enzyme</fullName>
    </alternativeName>
</protein>
<keyword evidence="2 10" id="KW-0436">Ligase</keyword>
<feature type="domain" description="Mur ligase C-terminal" evidence="13">
    <location>
        <begin position="319"/>
        <end position="442"/>
    </location>
</feature>
<dbReference type="PANTHER" id="PTHR43024">
    <property type="entry name" value="UDP-N-ACETYLMURAMOYL-TRIPEPTIDE--D-ALANYL-D-ALANINE LIGASE"/>
    <property type="match status" value="1"/>
</dbReference>
<dbReference type="InterPro" id="IPR005863">
    <property type="entry name" value="UDP-N-AcMur_synth"/>
</dbReference>
<evidence type="ECO:0000256" key="4">
    <source>
        <dbReference type="ARBA" id="ARBA00022741"/>
    </source>
</evidence>
<dbReference type="SUPFAM" id="SSF63418">
    <property type="entry name" value="MurE/MurF N-terminal domain"/>
    <property type="match status" value="1"/>
</dbReference>
<dbReference type="InterPro" id="IPR051046">
    <property type="entry name" value="MurCDEF_CellWall_CoF430Synth"/>
</dbReference>
<keyword evidence="7 10" id="KW-0573">Peptidoglycan synthesis</keyword>
<dbReference type="InterPro" id="IPR013221">
    <property type="entry name" value="Mur_ligase_cen"/>
</dbReference>
<feature type="domain" description="Mur ligase N-terminal catalytic" evidence="12">
    <location>
        <begin position="33"/>
        <end position="92"/>
    </location>
</feature>
<evidence type="ECO:0000256" key="2">
    <source>
        <dbReference type="ARBA" id="ARBA00022598"/>
    </source>
</evidence>
<dbReference type="Pfam" id="PF02875">
    <property type="entry name" value="Mur_ligase_C"/>
    <property type="match status" value="1"/>
</dbReference>
<dbReference type="InterPro" id="IPR000713">
    <property type="entry name" value="Mur_ligase_N"/>
</dbReference>
<dbReference type="GO" id="GO:0047480">
    <property type="term" value="F:UDP-N-acetylmuramoyl-tripeptide-D-alanyl-D-alanine ligase activity"/>
    <property type="evidence" value="ECO:0007669"/>
    <property type="project" value="UniProtKB-UniRule"/>
</dbReference>